<keyword evidence="1" id="KW-0863">Zinc-finger</keyword>
<dbReference type="Proteomes" id="UP000215914">
    <property type="component" value="Unassembled WGS sequence"/>
</dbReference>
<accession>A0A9K3ISQ3</accession>
<keyword evidence="5" id="KW-1185">Reference proteome</keyword>
<dbReference type="InterPro" id="IPR036875">
    <property type="entry name" value="Znf_CCHC_sf"/>
</dbReference>
<dbReference type="Pfam" id="PF00098">
    <property type="entry name" value="zf-CCHC"/>
    <property type="match status" value="1"/>
</dbReference>
<evidence type="ECO:0000256" key="1">
    <source>
        <dbReference type="PROSITE-ProRule" id="PRU00047"/>
    </source>
</evidence>
<proteinExistence type="predicted"/>
<dbReference type="GO" id="GO:0003676">
    <property type="term" value="F:nucleic acid binding"/>
    <property type="evidence" value="ECO:0007669"/>
    <property type="project" value="InterPro"/>
</dbReference>
<dbReference type="Gramene" id="mRNA:HanXRQr2_Chr06g0255971">
    <property type="protein sequence ID" value="CDS:HanXRQr2_Chr06g0255971.1"/>
    <property type="gene ID" value="HanXRQr2_Chr06g0255971"/>
</dbReference>
<dbReference type="AlphaFoldDB" id="A0A9K3ISQ3"/>
<sequence>MTFVSGTSADEEEKKEFWRQSNRKFLAKKQEDMKFVVQKKDTRICFQCNSIGHIARDCSKAIQSKQGVSRKLKEKVIEFEPPIDRTKLFKNSKFEIGECSNKFYKKRAKSDNQNWVVKKSADSSSDDSDRSKSEELSSGNESDSIKSEEPQVEVNGEESVPTVDDENFPSLRAENFKKKIGKIEISNQFYSDKKVFDVEKAFNPKVKHIFGKMVDRKVKGVKEFYEKKRKGKKPSVDDSVTPKAGQAWVDIFFE</sequence>
<name>A0A9K3ISQ3_HELAN</name>
<feature type="domain" description="CCHC-type" evidence="3">
    <location>
        <begin position="45"/>
        <end position="60"/>
    </location>
</feature>
<dbReference type="InterPro" id="IPR001878">
    <property type="entry name" value="Znf_CCHC"/>
</dbReference>
<dbReference type="Gene3D" id="4.10.60.10">
    <property type="entry name" value="Zinc finger, CCHC-type"/>
    <property type="match status" value="1"/>
</dbReference>
<keyword evidence="1" id="KW-0862">Zinc</keyword>
<evidence type="ECO:0000259" key="3">
    <source>
        <dbReference type="PROSITE" id="PS50158"/>
    </source>
</evidence>
<protein>
    <submittedName>
        <fullName evidence="4">Transcription factor interactor and regulator CCHC(Zn) family</fullName>
    </submittedName>
</protein>
<dbReference type="PROSITE" id="PS50158">
    <property type="entry name" value="ZF_CCHC"/>
    <property type="match status" value="1"/>
</dbReference>
<evidence type="ECO:0000313" key="5">
    <source>
        <dbReference type="Proteomes" id="UP000215914"/>
    </source>
</evidence>
<keyword evidence="1" id="KW-0479">Metal-binding</keyword>
<dbReference type="GO" id="GO:0008270">
    <property type="term" value="F:zinc ion binding"/>
    <property type="evidence" value="ECO:0007669"/>
    <property type="project" value="UniProtKB-KW"/>
</dbReference>
<feature type="region of interest" description="Disordered" evidence="2">
    <location>
        <begin position="115"/>
        <end position="168"/>
    </location>
</feature>
<dbReference type="EMBL" id="MNCJ02000321">
    <property type="protein sequence ID" value="KAF5802127.1"/>
    <property type="molecule type" value="Genomic_DNA"/>
</dbReference>
<evidence type="ECO:0000313" key="4">
    <source>
        <dbReference type="EMBL" id="KAF5802127.1"/>
    </source>
</evidence>
<gene>
    <name evidence="4" type="ORF">HanXRQr2_Chr06g0255971</name>
</gene>
<comment type="caution">
    <text evidence="4">The sequence shown here is derived from an EMBL/GenBank/DDBJ whole genome shotgun (WGS) entry which is preliminary data.</text>
</comment>
<dbReference type="SMART" id="SM00343">
    <property type="entry name" value="ZnF_C2HC"/>
    <property type="match status" value="1"/>
</dbReference>
<organism evidence="4 5">
    <name type="scientific">Helianthus annuus</name>
    <name type="common">Common sunflower</name>
    <dbReference type="NCBI Taxonomy" id="4232"/>
    <lineage>
        <taxon>Eukaryota</taxon>
        <taxon>Viridiplantae</taxon>
        <taxon>Streptophyta</taxon>
        <taxon>Embryophyta</taxon>
        <taxon>Tracheophyta</taxon>
        <taxon>Spermatophyta</taxon>
        <taxon>Magnoliopsida</taxon>
        <taxon>eudicotyledons</taxon>
        <taxon>Gunneridae</taxon>
        <taxon>Pentapetalae</taxon>
        <taxon>asterids</taxon>
        <taxon>campanulids</taxon>
        <taxon>Asterales</taxon>
        <taxon>Asteraceae</taxon>
        <taxon>Asteroideae</taxon>
        <taxon>Heliantheae alliance</taxon>
        <taxon>Heliantheae</taxon>
        <taxon>Helianthus</taxon>
    </lineage>
</organism>
<evidence type="ECO:0000256" key="2">
    <source>
        <dbReference type="SAM" id="MobiDB-lite"/>
    </source>
</evidence>
<dbReference type="SUPFAM" id="SSF57756">
    <property type="entry name" value="Retrovirus zinc finger-like domains"/>
    <property type="match status" value="1"/>
</dbReference>
<reference evidence="4" key="1">
    <citation type="journal article" date="2017" name="Nature">
        <title>The sunflower genome provides insights into oil metabolism, flowering and Asterid evolution.</title>
        <authorList>
            <person name="Badouin H."/>
            <person name="Gouzy J."/>
            <person name="Grassa C.J."/>
            <person name="Murat F."/>
            <person name="Staton S.E."/>
            <person name="Cottret L."/>
            <person name="Lelandais-Briere C."/>
            <person name="Owens G.L."/>
            <person name="Carrere S."/>
            <person name="Mayjonade B."/>
            <person name="Legrand L."/>
            <person name="Gill N."/>
            <person name="Kane N.C."/>
            <person name="Bowers J.E."/>
            <person name="Hubner S."/>
            <person name="Bellec A."/>
            <person name="Berard A."/>
            <person name="Berges H."/>
            <person name="Blanchet N."/>
            <person name="Boniface M.C."/>
            <person name="Brunel D."/>
            <person name="Catrice O."/>
            <person name="Chaidir N."/>
            <person name="Claudel C."/>
            <person name="Donnadieu C."/>
            <person name="Faraut T."/>
            <person name="Fievet G."/>
            <person name="Helmstetter N."/>
            <person name="King M."/>
            <person name="Knapp S.J."/>
            <person name="Lai Z."/>
            <person name="Le Paslier M.C."/>
            <person name="Lippi Y."/>
            <person name="Lorenzon L."/>
            <person name="Mandel J.R."/>
            <person name="Marage G."/>
            <person name="Marchand G."/>
            <person name="Marquand E."/>
            <person name="Bret-Mestries E."/>
            <person name="Morien E."/>
            <person name="Nambeesan S."/>
            <person name="Nguyen T."/>
            <person name="Pegot-Espagnet P."/>
            <person name="Pouilly N."/>
            <person name="Raftis F."/>
            <person name="Sallet E."/>
            <person name="Schiex T."/>
            <person name="Thomas J."/>
            <person name="Vandecasteele C."/>
            <person name="Vares D."/>
            <person name="Vear F."/>
            <person name="Vautrin S."/>
            <person name="Crespi M."/>
            <person name="Mangin B."/>
            <person name="Burke J.M."/>
            <person name="Salse J."/>
            <person name="Munos S."/>
            <person name="Vincourt P."/>
            <person name="Rieseberg L.H."/>
            <person name="Langlade N.B."/>
        </authorList>
    </citation>
    <scope>NUCLEOTIDE SEQUENCE</scope>
    <source>
        <tissue evidence="4">Leaves</tissue>
    </source>
</reference>
<reference evidence="4" key="2">
    <citation type="submission" date="2020-06" db="EMBL/GenBank/DDBJ databases">
        <title>Helianthus annuus Genome sequencing and assembly Release 2.</title>
        <authorList>
            <person name="Gouzy J."/>
            <person name="Langlade N."/>
            <person name="Munos S."/>
        </authorList>
    </citation>
    <scope>NUCLEOTIDE SEQUENCE</scope>
    <source>
        <tissue evidence="4">Leaves</tissue>
    </source>
</reference>